<proteinExistence type="predicted"/>
<evidence type="ECO:0000313" key="1">
    <source>
        <dbReference type="EMBL" id="MBA5728055.1"/>
    </source>
</evidence>
<gene>
    <name evidence="1" type="ORF">CPA56_08730</name>
</gene>
<accession>A0ABR5ZUW0</accession>
<name>A0ABR5ZUW0_9PROT</name>
<keyword evidence="2" id="KW-1185">Reference proteome</keyword>
<dbReference type="Proteomes" id="UP000765338">
    <property type="component" value="Unassembled WGS sequence"/>
</dbReference>
<comment type="caution">
    <text evidence="1">The sequence shown here is derived from an EMBL/GenBank/DDBJ whole genome shotgun (WGS) entry which is preliminary data.</text>
</comment>
<sequence>MRALNDRELDSVSGGFGLLGNLLGGLFGGSSNGNGQSALAPAANTNTIPAANYAPNGYAVNGYVPNGYAAAAANPAGSLLQSIAAPVRAITNFLQDPFGSIISLIGTGIQQAVNFVTRLI</sequence>
<dbReference type="EMBL" id="PDLY01000005">
    <property type="protein sequence ID" value="MBA5728055.1"/>
    <property type="molecule type" value="Genomic_DNA"/>
</dbReference>
<reference evidence="1 2" key="1">
    <citation type="submission" date="2017-10" db="EMBL/GenBank/DDBJ databases">
        <authorList>
            <person name="Jakob F."/>
        </authorList>
    </citation>
    <scope>NUCLEOTIDE SEQUENCE [LARGE SCALE GENOMIC DNA]</scope>
    <source>
        <strain evidence="1 2">TMW 2.1889</strain>
    </source>
</reference>
<protein>
    <submittedName>
        <fullName evidence="1">Uncharacterized protein</fullName>
    </submittedName>
</protein>
<evidence type="ECO:0000313" key="2">
    <source>
        <dbReference type="Proteomes" id="UP000765338"/>
    </source>
</evidence>
<organism evidence="1 2">
    <name type="scientific">Bombella mellum</name>
    <dbReference type="NCBI Taxonomy" id="2039288"/>
    <lineage>
        <taxon>Bacteria</taxon>
        <taxon>Pseudomonadati</taxon>
        <taxon>Pseudomonadota</taxon>
        <taxon>Alphaproteobacteria</taxon>
        <taxon>Acetobacterales</taxon>
        <taxon>Acetobacteraceae</taxon>
        <taxon>Bombella</taxon>
    </lineage>
</organism>
<dbReference type="RefSeq" id="WP_182041617.1">
    <property type="nucleotide sequence ID" value="NZ_PDLY01000005.1"/>
</dbReference>